<protein>
    <submittedName>
        <fullName evidence="8">Prepilin peptidase</fullName>
        <ecNumber evidence="8">3.4.23.43</ecNumber>
    </submittedName>
</protein>
<keyword evidence="5 6" id="KW-0472">Membrane</keyword>
<dbReference type="PANTHER" id="PTHR36506">
    <property type="entry name" value="PREFLAGELLIN PEPTIDASE"/>
    <property type="match status" value="1"/>
</dbReference>
<feature type="transmembrane region" description="Helical" evidence="6">
    <location>
        <begin position="100"/>
        <end position="121"/>
    </location>
</feature>
<dbReference type="GO" id="GO:0004190">
    <property type="term" value="F:aspartic-type endopeptidase activity"/>
    <property type="evidence" value="ECO:0007669"/>
    <property type="project" value="UniProtKB-EC"/>
</dbReference>
<evidence type="ECO:0000313" key="9">
    <source>
        <dbReference type="Proteomes" id="UP000698028"/>
    </source>
</evidence>
<comment type="caution">
    <text evidence="8">The sequence shown here is derived from an EMBL/GenBank/DDBJ whole genome shotgun (WGS) entry which is preliminary data.</text>
</comment>
<evidence type="ECO:0000256" key="2">
    <source>
        <dbReference type="ARBA" id="ARBA00022475"/>
    </source>
</evidence>
<gene>
    <name evidence="8" type="ORF">KTQ36_05920</name>
</gene>
<dbReference type="PANTHER" id="PTHR36506:SF1">
    <property type="entry name" value="PREFLAGELLIN PEPTIDASE"/>
    <property type="match status" value="1"/>
</dbReference>
<feature type="transmembrane region" description="Helical" evidence="6">
    <location>
        <begin position="61"/>
        <end position="80"/>
    </location>
</feature>
<feature type="domain" description="Prepilin type IV endopeptidase peptidase" evidence="7">
    <location>
        <begin position="15"/>
        <end position="116"/>
    </location>
</feature>
<dbReference type="Proteomes" id="UP000698028">
    <property type="component" value="Unassembled WGS sequence"/>
</dbReference>
<evidence type="ECO:0000256" key="6">
    <source>
        <dbReference type="SAM" id="Phobius"/>
    </source>
</evidence>
<evidence type="ECO:0000256" key="3">
    <source>
        <dbReference type="ARBA" id="ARBA00022692"/>
    </source>
</evidence>
<keyword evidence="8" id="KW-0378">Hydrolase</keyword>
<keyword evidence="3 6" id="KW-0812">Transmembrane</keyword>
<organism evidence="8 9">
    <name type="scientific">Sphingomicrobium clamense</name>
    <dbReference type="NCBI Taxonomy" id="2851013"/>
    <lineage>
        <taxon>Bacteria</taxon>
        <taxon>Pseudomonadati</taxon>
        <taxon>Pseudomonadota</taxon>
        <taxon>Alphaproteobacteria</taxon>
        <taxon>Sphingomonadales</taxon>
        <taxon>Sphingomonadaceae</taxon>
        <taxon>Sphingomicrobium</taxon>
    </lineage>
</organism>
<dbReference type="Pfam" id="PF01478">
    <property type="entry name" value="Peptidase_A24"/>
    <property type="match status" value="1"/>
</dbReference>
<dbReference type="RefSeq" id="WP_218632791.1">
    <property type="nucleotide sequence ID" value="NZ_JAHVAH010000001.1"/>
</dbReference>
<comment type="subcellular location">
    <subcellularLocation>
        <location evidence="1">Cell membrane</location>
        <topology evidence="1">Multi-pass membrane protein</topology>
    </subcellularLocation>
</comment>
<sequence length="156" mass="16710">MIDDTFTLLLLGAHALLLIYAAVRDVQTYLIRNRLVLVVAALAPLWWIVDAVALSDMLIRLVVAGAVFGGLALLYRFGMMGGGDVKLAAAIALWFTPGETLRFIVVMALAGGLVTIGAIILRKIRGKPGDPKIPYGVAIAVGGLWNVAQRFLNHFA</sequence>
<keyword evidence="2" id="KW-1003">Cell membrane</keyword>
<dbReference type="EMBL" id="JAHVAH010000001">
    <property type="protein sequence ID" value="MBW0144832.1"/>
    <property type="molecule type" value="Genomic_DNA"/>
</dbReference>
<proteinExistence type="predicted"/>
<evidence type="ECO:0000256" key="1">
    <source>
        <dbReference type="ARBA" id="ARBA00004651"/>
    </source>
</evidence>
<evidence type="ECO:0000256" key="5">
    <source>
        <dbReference type="ARBA" id="ARBA00023136"/>
    </source>
</evidence>
<keyword evidence="4 6" id="KW-1133">Transmembrane helix</keyword>
<keyword evidence="9" id="KW-1185">Reference proteome</keyword>
<dbReference type="InterPro" id="IPR000045">
    <property type="entry name" value="Prepilin_IV_endopep_pep"/>
</dbReference>
<name>A0ABS6V6M0_9SPHN</name>
<feature type="transmembrane region" description="Helical" evidence="6">
    <location>
        <begin position="31"/>
        <end position="49"/>
    </location>
</feature>
<evidence type="ECO:0000313" key="8">
    <source>
        <dbReference type="EMBL" id="MBW0144832.1"/>
    </source>
</evidence>
<reference evidence="8 9" key="1">
    <citation type="submission" date="2021-07" db="EMBL/GenBank/DDBJ databases">
        <title>The draft genome sequence of Sphingomicrobium sp. B8.</title>
        <authorList>
            <person name="Mu L."/>
        </authorList>
    </citation>
    <scope>NUCLEOTIDE SEQUENCE [LARGE SCALE GENOMIC DNA]</scope>
    <source>
        <strain evidence="8 9">B8</strain>
    </source>
</reference>
<dbReference type="InterPro" id="IPR052218">
    <property type="entry name" value="Preflagellin_Peptidase"/>
</dbReference>
<dbReference type="EC" id="3.4.23.43" evidence="8"/>
<evidence type="ECO:0000256" key="4">
    <source>
        <dbReference type="ARBA" id="ARBA00022989"/>
    </source>
</evidence>
<accession>A0ABS6V6M0</accession>
<evidence type="ECO:0000259" key="7">
    <source>
        <dbReference type="Pfam" id="PF01478"/>
    </source>
</evidence>